<evidence type="ECO:0000313" key="2">
    <source>
        <dbReference type="EMBL" id="CCO50282.1"/>
    </source>
</evidence>
<dbReference type="Proteomes" id="UP000018211">
    <property type="component" value="Unassembled WGS sequence"/>
</dbReference>
<dbReference type="PANTHER" id="PTHR46889:SF4">
    <property type="entry name" value="TRANSPOSASE INSO FOR INSERTION SEQUENCE ELEMENT IS911B-RELATED"/>
    <property type="match status" value="1"/>
</dbReference>
<dbReference type="InterPro" id="IPR012337">
    <property type="entry name" value="RNaseH-like_sf"/>
</dbReference>
<dbReference type="SUPFAM" id="SSF53098">
    <property type="entry name" value="Ribonuclease H-like"/>
    <property type="match status" value="1"/>
</dbReference>
<dbReference type="Pfam" id="PF00665">
    <property type="entry name" value="rve"/>
    <property type="match status" value="1"/>
</dbReference>
<dbReference type="PROSITE" id="PS50994">
    <property type="entry name" value="INTEGRASE"/>
    <property type="match status" value="1"/>
</dbReference>
<dbReference type="InterPro" id="IPR025948">
    <property type="entry name" value="HTH-like_dom"/>
</dbReference>
<evidence type="ECO:0000313" key="3">
    <source>
        <dbReference type="Proteomes" id="UP000018211"/>
    </source>
</evidence>
<dbReference type="PANTHER" id="PTHR46889">
    <property type="entry name" value="TRANSPOSASE INSF FOR INSERTION SEQUENCE IS3B-RELATED"/>
    <property type="match status" value="1"/>
</dbReference>
<dbReference type="AlphaFoldDB" id="A0AAV2W056"/>
<accession>A0AAV2W056</accession>
<sequence>MVCAVFGVPTSSYYEYRNRHREINANRLQLLSEVKRLFNTSRGSAGSRSLVMMLREEGHNIGRFKVRRLMQEANLVSKQPGAHKYKQVTHERPDIPNHLDRAFHVTKPNQVWCGDLTYIWAGTRWCYLAVVLDLYSRRVVGWALSVHPDAALVVNALDMAYGARGQPENVLFHSDQGSQYGSRVFRQRLWRYHMKQSMSRRGNCWDNAPMERLFRSLKTEWVPSTGYMTKEEASRDIGDYLMDYYNWQRPHHYNDGVPPAKAEQQTILLSGIS</sequence>
<dbReference type="GO" id="GO:0015074">
    <property type="term" value="P:DNA integration"/>
    <property type="evidence" value="ECO:0007669"/>
    <property type="project" value="InterPro"/>
</dbReference>
<dbReference type="GO" id="GO:0003676">
    <property type="term" value="F:nucleic acid binding"/>
    <property type="evidence" value="ECO:0007669"/>
    <property type="project" value="InterPro"/>
</dbReference>
<dbReference type="EMBL" id="CAOF01000200">
    <property type="protein sequence ID" value="CCO50282.1"/>
    <property type="molecule type" value="Genomic_DNA"/>
</dbReference>
<protein>
    <submittedName>
        <fullName evidence="2">Transposase</fullName>
    </submittedName>
</protein>
<dbReference type="InterPro" id="IPR001584">
    <property type="entry name" value="Integrase_cat-core"/>
</dbReference>
<dbReference type="Pfam" id="PF13276">
    <property type="entry name" value="HTH_21"/>
    <property type="match status" value="1"/>
</dbReference>
<dbReference type="InterPro" id="IPR036397">
    <property type="entry name" value="RNaseH_sf"/>
</dbReference>
<feature type="domain" description="Integrase catalytic" evidence="1">
    <location>
        <begin position="104"/>
        <end position="267"/>
    </location>
</feature>
<comment type="caution">
    <text evidence="2">The sequence shown here is derived from an EMBL/GenBank/DDBJ whole genome shotgun (WGS) entry which is preliminary data.</text>
</comment>
<dbReference type="NCBIfam" id="NF033516">
    <property type="entry name" value="transpos_IS3"/>
    <property type="match status" value="1"/>
</dbReference>
<name>A0AAV2W056_9VIBR</name>
<dbReference type="InterPro" id="IPR050900">
    <property type="entry name" value="Transposase_IS3/IS150/IS904"/>
</dbReference>
<dbReference type="InterPro" id="IPR048020">
    <property type="entry name" value="Transpos_IS3"/>
</dbReference>
<proteinExistence type="predicted"/>
<evidence type="ECO:0000259" key="1">
    <source>
        <dbReference type="PROSITE" id="PS50994"/>
    </source>
</evidence>
<gene>
    <name evidence="2" type="ORF">VIBNISOn1_p0119</name>
</gene>
<dbReference type="Gene3D" id="3.30.420.10">
    <property type="entry name" value="Ribonuclease H-like superfamily/Ribonuclease H"/>
    <property type="match status" value="1"/>
</dbReference>
<reference evidence="2 3" key="1">
    <citation type="journal article" date="2013" name="ISME J.">
        <title>Comparative genomics of pathogenic lineages of Vibrio nigripulchritudo identifies virulence-associated traits.</title>
        <authorList>
            <person name="Goudenege D."/>
            <person name="Labreuche Y."/>
            <person name="Krin E."/>
            <person name="Ansquer D."/>
            <person name="Mangenot S."/>
            <person name="Calteau A."/>
            <person name="Medigue C."/>
            <person name="Mazel D."/>
            <person name="Polz M.F."/>
            <person name="Le Roux F."/>
        </authorList>
    </citation>
    <scope>NUCLEOTIDE SEQUENCE [LARGE SCALE GENOMIC DNA]</scope>
    <source>
        <strain evidence="2 3">SOn1</strain>
    </source>
</reference>
<organism evidence="2 3">
    <name type="scientific">Vibrio nigripulchritudo SOn1</name>
    <dbReference type="NCBI Taxonomy" id="1238450"/>
    <lineage>
        <taxon>Bacteria</taxon>
        <taxon>Pseudomonadati</taxon>
        <taxon>Pseudomonadota</taxon>
        <taxon>Gammaproteobacteria</taxon>
        <taxon>Vibrionales</taxon>
        <taxon>Vibrionaceae</taxon>
        <taxon>Vibrio</taxon>
    </lineage>
</organism>